<protein>
    <recommendedName>
        <fullName evidence="1">Aspartyl/glutamyl-tRNA(Asn/Gln) amidotransferase subunit C</fullName>
        <shortName evidence="1">Asp/Glu-ADT subunit C</shortName>
        <ecNumber evidence="1">6.3.5.-</ecNumber>
    </recommendedName>
</protein>
<comment type="subunit">
    <text evidence="1">Heterotrimer of A, B and C subunits.</text>
</comment>
<dbReference type="InterPro" id="IPR036113">
    <property type="entry name" value="Asp/Glu-ADT_sf_sub_c"/>
</dbReference>
<dbReference type="EMBL" id="QUAJ01000002">
    <property type="protein sequence ID" value="REI42863.1"/>
    <property type="molecule type" value="Genomic_DNA"/>
</dbReference>
<evidence type="ECO:0000313" key="2">
    <source>
        <dbReference type="EMBL" id="REI42863.1"/>
    </source>
</evidence>
<dbReference type="Gene3D" id="1.10.20.60">
    <property type="entry name" value="Glu-tRNAGln amidotransferase C subunit, N-terminal domain"/>
    <property type="match status" value="1"/>
</dbReference>
<comment type="similarity">
    <text evidence="1">Belongs to the GatC family.</text>
</comment>
<comment type="catalytic activity">
    <reaction evidence="1">
        <text>L-aspartyl-tRNA(Asn) + L-glutamine + ATP + H2O = L-asparaginyl-tRNA(Asn) + L-glutamate + ADP + phosphate + 2 H(+)</text>
        <dbReference type="Rhea" id="RHEA:14513"/>
        <dbReference type="Rhea" id="RHEA-COMP:9674"/>
        <dbReference type="Rhea" id="RHEA-COMP:9677"/>
        <dbReference type="ChEBI" id="CHEBI:15377"/>
        <dbReference type="ChEBI" id="CHEBI:15378"/>
        <dbReference type="ChEBI" id="CHEBI:29985"/>
        <dbReference type="ChEBI" id="CHEBI:30616"/>
        <dbReference type="ChEBI" id="CHEBI:43474"/>
        <dbReference type="ChEBI" id="CHEBI:58359"/>
        <dbReference type="ChEBI" id="CHEBI:78515"/>
        <dbReference type="ChEBI" id="CHEBI:78516"/>
        <dbReference type="ChEBI" id="CHEBI:456216"/>
    </reaction>
</comment>
<sequence>MALTREEVLKVAKLSMLEFKESEVVVLQNELNDILEFVSKLDEADVEGIEPMTQVNDIYNSFREDVITESLTREEAVKNAPEEIEGTFAVPRTVGEN</sequence>
<comment type="function">
    <text evidence="1">Allows the formation of correctly charged Asn-tRNA(Asn) or Gln-tRNA(Gln) through the transamidation of misacylated Asp-tRNA(Asn) or Glu-tRNA(Gln) in organisms which lack either or both of asparaginyl-tRNA or glutaminyl-tRNA synthetases. The reaction takes place in the presence of glutamine and ATP through an activated phospho-Asp-tRNA(Asn) or phospho-Glu-tRNA(Gln).</text>
</comment>
<comment type="catalytic activity">
    <reaction evidence="1">
        <text>L-glutamyl-tRNA(Gln) + L-glutamine + ATP + H2O = L-glutaminyl-tRNA(Gln) + L-glutamate + ADP + phosphate + H(+)</text>
        <dbReference type="Rhea" id="RHEA:17521"/>
        <dbReference type="Rhea" id="RHEA-COMP:9681"/>
        <dbReference type="Rhea" id="RHEA-COMP:9684"/>
        <dbReference type="ChEBI" id="CHEBI:15377"/>
        <dbReference type="ChEBI" id="CHEBI:15378"/>
        <dbReference type="ChEBI" id="CHEBI:29985"/>
        <dbReference type="ChEBI" id="CHEBI:30616"/>
        <dbReference type="ChEBI" id="CHEBI:43474"/>
        <dbReference type="ChEBI" id="CHEBI:58359"/>
        <dbReference type="ChEBI" id="CHEBI:78520"/>
        <dbReference type="ChEBI" id="CHEBI:78521"/>
        <dbReference type="ChEBI" id="CHEBI:456216"/>
    </reaction>
</comment>
<accession>A0ABX9KK50</accession>
<dbReference type="Pfam" id="PF02686">
    <property type="entry name" value="GatC"/>
    <property type="match status" value="1"/>
</dbReference>
<gene>
    <name evidence="1" type="primary">gatC</name>
    <name evidence="2" type="ORF">DYH56_01560</name>
</gene>
<name>A0ABX9KK50_9FUSO</name>
<dbReference type="Proteomes" id="UP000263486">
    <property type="component" value="Unassembled WGS sequence"/>
</dbReference>
<evidence type="ECO:0000256" key="1">
    <source>
        <dbReference type="HAMAP-Rule" id="MF_00122"/>
    </source>
</evidence>
<keyword evidence="1" id="KW-0436">Ligase</keyword>
<keyword evidence="1" id="KW-0067">ATP-binding</keyword>
<proteinExistence type="inferred from homology"/>
<evidence type="ECO:0000313" key="3">
    <source>
        <dbReference type="Proteomes" id="UP000263486"/>
    </source>
</evidence>
<keyword evidence="1" id="KW-0547">Nucleotide-binding</keyword>
<reference evidence="2 3" key="1">
    <citation type="submission" date="2018-08" db="EMBL/GenBank/DDBJ databases">
        <title>Draft genome sequence of Psychrilyobacter sp. strain SD5 isolated from Black Sea water.</title>
        <authorList>
            <person name="Yadav S."/>
            <person name="Villanueva L."/>
            <person name="Damste J.S.S."/>
        </authorList>
    </citation>
    <scope>NUCLEOTIDE SEQUENCE [LARGE SCALE GENOMIC DNA]</scope>
    <source>
        <strain evidence="2 3">SD5</strain>
    </source>
</reference>
<dbReference type="NCBIfam" id="TIGR00135">
    <property type="entry name" value="gatC"/>
    <property type="match status" value="1"/>
</dbReference>
<comment type="caution">
    <text evidence="2">The sequence shown here is derived from an EMBL/GenBank/DDBJ whole genome shotgun (WGS) entry which is preliminary data.</text>
</comment>
<dbReference type="EC" id="6.3.5.-" evidence="1"/>
<keyword evidence="1" id="KW-0648">Protein biosynthesis</keyword>
<dbReference type="InterPro" id="IPR003837">
    <property type="entry name" value="GatC"/>
</dbReference>
<dbReference type="RefSeq" id="WP_114641095.1">
    <property type="nucleotide sequence ID" value="NZ_JAACIO010000002.1"/>
</dbReference>
<dbReference type="HAMAP" id="MF_00122">
    <property type="entry name" value="GatC"/>
    <property type="match status" value="1"/>
</dbReference>
<dbReference type="PANTHER" id="PTHR15004:SF0">
    <property type="entry name" value="GLUTAMYL-TRNA(GLN) AMIDOTRANSFERASE SUBUNIT C, MITOCHONDRIAL"/>
    <property type="match status" value="1"/>
</dbReference>
<organism evidence="2 3">
    <name type="scientific">Psychrilyobacter piezotolerans</name>
    <dbReference type="NCBI Taxonomy" id="2293438"/>
    <lineage>
        <taxon>Bacteria</taxon>
        <taxon>Fusobacteriati</taxon>
        <taxon>Fusobacteriota</taxon>
        <taxon>Fusobacteriia</taxon>
        <taxon>Fusobacteriales</taxon>
        <taxon>Fusobacteriaceae</taxon>
        <taxon>Psychrilyobacter</taxon>
    </lineage>
</organism>
<dbReference type="PANTHER" id="PTHR15004">
    <property type="entry name" value="GLUTAMYL-TRNA(GLN) AMIDOTRANSFERASE SUBUNIT C, MITOCHONDRIAL"/>
    <property type="match status" value="1"/>
</dbReference>
<keyword evidence="3" id="KW-1185">Reference proteome</keyword>
<dbReference type="SUPFAM" id="SSF141000">
    <property type="entry name" value="Glu-tRNAGln amidotransferase C subunit"/>
    <property type="match status" value="1"/>
</dbReference>